<name>A0ABV4UCT8_9RHOO</name>
<feature type="domain" description="Major facilitator superfamily (MFS) profile" evidence="5">
    <location>
        <begin position="1"/>
        <end position="71"/>
    </location>
</feature>
<evidence type="ECO:0000313" key="6">
    <source>
        <dbReference type="EMBL" id="MFA9949477.1"/>
    </source>
</evidence>
<keyword evidence="3 4" id="KW-0472">Membrane</keyword>
<sequence length="71" mass="7621">MADRYGTRSLFAYAILGFIGASSVLCSLCHSLTQFAIVRFVQGIAGVMMVPVGRLAVLKNCDKRDLVNAIA</sequence>
<dbReference type="InterPro" id="IPR011701">
    <property type="entry name" value="MFS"/>
</dbReference>
<dbReference type="Pfam" id="PF07690">
    <property type="entry name" value="MFS_1"/>
    <property type="match status" value="1"/>
</dbReference>
<reference evidence="7" key="1">
    <citation type="submission" date="2024-06" db="EMBL/GenBank/DDBJ databases">
        <title>Radixoralia hellwigii gen. nov., sp nov., isolated from a root canal in the human oral cavity.</title>
        <authorList>
            <person name="Bartsch S."/>
            <person name="Wittmer A."/>
            <person name="Schulz A.-K."/>
            <person name="Neumann-Schaal M."/>
            <person name="Wolf J."/>
            <person name="Gronow S."/>
            <person name="Tennert C."/>
            <person name="Haecker G."/>
            <person name="Cieplik F."/>
            <person name="Al-Ahmad A."/>
        </authorList>
    </citation>
    <scope>NUCLEOTIDE SEQUENCE [LARGE SCALE GENOMIC DNA]</scope>
    <source>
        <strain evidence="7">Wk13</strain>
    </source>
</reference>
<organism evidence="6 7">
    <name type="scientific">Dentiradicibacter hellwigii</name>
    <dbReference type="NCBI Taxonomy" id="3149053"/>
    <lineage>
        <taxon>Bacteria</taxon>
        <taxon>Pseudomonadati</taxon>
        <taxon>Pseudomonadota</taxon>
        <taxon>Betaproteobacteria</taxon>
        <taxon>Rhodocyclales</taxon>
        <taxon>Rhodocyclaceae</taxon>
        <taxon>Dentiradicibacter</taxon>
    </lineage>
</organism>
<dbReference type="Proteomes" id="UP001574673">
    <property type="component" value="Unassembled WGS sequence"/>
</dbReference>
<protein>
    <submittedName>
        <fullName evidence="6">MFS transporter</fullName>
    </submittedName>
</protein>
<proteinExistence type="predicted"/>
<dbReference type="InterPro" id="IPR020846">
    <property type="entry name" value="MFS_dom"/>
</dbReference>
<comment type="caution">
    <text evidence="6">The sequence shown here is derived from an EMBL/GenBank/DDBJ whole genome shotgun (WGS) entry which is preliminary data.</text>
</comment>
<dbReference type="RefSeq" id="WP_418890602.1">
    <property type="nucleotide sequence ID" value="NZ_JBEUWX010000002.1"/>
</dbReference>
<evidence type="ECO:0000259" key="5">
    <source>
        <dbReference type="PROSITE" id="PS50850"/>
    </source>
</evidence>
<gene>
    <name evidence="6" type="ORF">ABCS64_03890</name>
</gene>
<evidence type="ECO:0000256" key="2">
    <source>
        <dbReference type="ARBA" id="ARBA00022989"/>
    </source>
</evidence>
<evidence type="ECO:0000256" key="3">
    <source>
        <dbReference type="ARBA" id="ARBA00023136"/>
    </source>
</evidence>
<feature type="transmembrane region" description="Helical" evidence="4">
    <location>
        <begin position="36"/>
        <end position="57"/>
    </location>
</feature>
<accession>A0ABV4UCT8</accession>
<dbReference type="EMBL" id="JBEUWX010000002">
    <property type="protein sequence ID" value="MFA9949477.1"/>
    <property type="molecule type" value="Genomic_DNA"/>
</dbReference>
<keyword evidence="2 4" id="KW-1133">Transmembrane helix</keyword>
<evidence type="ECO:0000256" key="1">
    <source>
        <dbReference type="ARBA" id="ARBA00022692"/>
    </source>
</evidence>
<keyword evidence="1 4" id="KW-0812">Transmembrane</keyword>
<evidence type="ECO:0000256" key="4">
    <source>
        <dbReference type="SAM" id="Phobius"/>
    </source>
</evidence>
<dbReference type="SUPFAM" id="SSF103473">
    <property type="entry name" value="MFS general substrate transporter"/>
    <property type="match status" value="1"/>
</dbReference>
<dbReference type="PROSITE" id="PS50850">
    <property type="entry name" value="MFS"/>
    <property type="match status" value="1"/>
</dbReference>
<keyword evidence="7" id="KW-1185">Reference proteome</keyword>
<dbReference type="InterPro" id="IPR036259">
    <property type="entry name" value="MFS_trans_sf"/>
</dbReference>
<dbReference type="Gene3D" id="1.20.1720.10">
    <property type="entry name" value="Multidrug resistance protein D"/>
    <property type="match status" value="1"/>
</dbReference>
<evidence type="ECO:0000313" key="7">
    <source>
        <dbReference type="Proteomes" id="UP001574673"/>
    </source>
</evidence>